<dbReference type="InterPro" id="IPR017441">
    <property type="entry name" value="Protein_kinase_ATP_BS"/>
</dbReference>
<proteinExistence type="inferred from homology"/>
<name>A0A059CPQ2_EUCGR</name>
<dbReference type="AlphaFoldDB" id="A0A059CPQ2"/>
<comment type="catalytic activity">
    <reaction evidence="20">
        <text>L-threonyl-[protein] + ATP = O-phospho-L-threonyl-[protein] + ADP + H(+)</text>
        <dbReference type="Rhea" id="RHEA:46608"/>
        <dbReference type="Rhea" id="RHEA-COMP:11060"/>
        <dbReference type="Rhea" id="RHEA-COMP:11605"/>
        <dbReference type="ChEBI" id="CHEBI:15378"/>
        <dbReference type="ChEBI" id="CHEBI:30013"/>
        <dbReference type="ChEBI" id="CHEBI:30616"/>
        <dbReference type="ChEBI" id="CHEBI:61977"/>
        <dbReference type="ChEBI" id="CHEBI:456216"/>
        <dbReference type="EC" id="2.7.11.1"/>
    </reaction>
</comment>
<dbReference type="EMBL" id="KK198755">
    <property type="protein sequence ID" value="KCW80214.1"/>
    <property type="molecule type" value="Genomic_DNA"/>
</dbReference>
<dbReference type="Gramene" id="KCW80214">
    <property type="protein sequence ID" value="KCW80214"/>
    <property type="gene ID" value="EUGRSUZ_C01568"/>
</dbReference>
<keyword evidence="17 23" id="KW-0472">Membrane</keyword>
<evidence type="ECO:0000256" key="23">
    <source>
        <dbReference type="SAM" id="Phobius"/>
    </source>
</evidence>
<keyword evidence="10 23" id="KW-0812">Transmembrane</keyword>
<comment type="similarity">
    <text evidence="2">Belongs to the protein kinase superfamily. Ser/Thr protein kinase family.</text>
</comment>
<dbReference type="PANTHER" id="PTHR27008:SF610">
    <property type="entry name" value="SERINE-THREONINE_TYROSINE-PROTEIN KINASE CATALYTIC DOMAIN-CONTAINING PROTEIN"/>
    <property type="match status" value="1"/>
</dbReference>
<dbReference type="Pfam" id="PF12799">
    <property type="entry name" value="LRR_4"/>
    <property type="match status" value="1"/>
</dbReference>
<keyword evidence="12" id="KW-0677">Repeat</keyword>
<dbReference type="InterPro" id="IPR000719">
    <property type="entry name" value="Prot_kinase_dom"/>
</dbReference>
<accession>A0A059CPQ2</accession>
<protein>
    <recommendedName>
        <fullName evidence="4">non-specific serine/threonine protein kinase</fullName>
        <ecNumber evidence="4">2.7.11.1</ecNumber>
    </recommendedName>
</protein>
<keyword evidence="18" id="KW-0675">Receptor</keyword>
<keyword evidence="13 22" id="KW-0547">Nucleotide-binding</keyword>
<evidence type="ECO:0000256" key="16">
    <source>
        <dbReference type="ARBA" id="ARBA00022989"/>
    </source>
</evidence>
<dbReference type="FunFam" id="3.80.10.10:FF:000288">
    <property type="entry name" value="LRR receptor-like serine/threonine-protein kinase EFR"/>
    <property type="match status" value="1"/>
</dbReference>
<evidence type="ECO:0000256" key="22">
    <source>
        <dbReference type="PROSITE-ProRule" id="PRU10141"/>
    </source>
</evidence>
<evidence type="ECO:0000256" key="7">
    <source>
        <dbReference type="ARBA" id="ARBA00022553"/>
    </source>
</evidence>
<evidence type="ECO:0000256" key="2">
    <source>
        <dbReference type="ARBA" id="ARBA00008684"/>
    </source>
</evidence>
<dbReference type="GO" id="GO:0004674">
    <property type="term" value="F:protein serine/threonine kinase activity"/>
    <property type="evidence" value="ECO:0007669"/>
    <property type="project" value="UniProtKB-KW"/>
</dbReference>
<dbReference type="GO" id="GO:0005886">
    <property type="term" value="C:plasma membrane"/>
    <property type="evidence" value="ECO:0007669"/>
    <property type="project" value="UniProtKB-SubCell"/>
</dbReference>
<dbReference type="eggNOG" id="ENOG502QPYS">
    <property type="taxonomic scope" value="Eukaryota"/>
</dbReference>
<evidence type="ECO:0000256" key="18">
    <source>
        <dbReference type="ARBA" id="ARBA00023170"/>
    </source>
</evidence>
<dbReference type="InterPro" id="IPR003591">
    <property type="entry name" value="Leu-rich_rpt_typical-subtyp"/>
</dbReference>
<evidence type="ECO:0000256" key="5">
    <source>
        <dbReference type="ARBA" id="ARBA00022475"/>
    </source>
</evidence>
<evidence type="ECO:0000256" key="17">
    <source>
        <dbReference type="ARBA" id="ARBA00023136"/>
    </source>
</evidence>
<evidence type="ECO:0000256" key="19">
    <source>
        <dbReference type="ARBA" id="ARBA00023180"/>
    </source>
</evidence>
<dbReference type="Gene3D" id="3.30.200.20">
    <property type="entry name" value="Phosphorylase Kinase, domain 1"/>
    <property type="match status" value="1"/>
</dbReference>
<comment type="similarity">
    <text evidence="3">Belongs to the RLP family.</text>
</comment>
<feature type="non-terminal residue" evidence="25">
    <location>
        <position position="969"/>
    </location>
</feature>
<evidence type="ECO:0000256" key="13">
    <source>
        <dbReference type="ARBA" id="ARBA00022741"/>
    </source>
</evidence>
<dbReference type="InterPro" id="IPR025875">
    <property type="entry name" value="Leu-rich_rpt_4"/>
</dbReference>
<keyword evidence="16 23" id="KW-1133">Transmembrane helix</keyword>
<evidence type="ECO:0000256" key="14">
    <source>
        <dbReference type="ARBA" id="ARBA00022777"/>
    </source>
</evidence>
<dbReference type="InterPro" id="IPR051809">
    <property type="entry name" value="Plant_receptor-like_S/T_kinase"/>
</dbReference>
<evidence type="ECO:0000256" key="9">
    <source>
        <dbReference type="ARBA" id="ARBA00022679"/>
    </source>
</evidence>
<evidence type="ECO:0000256" key="3">
    <source>
        <dbReference type="ARBA" id="ARBA00009592"/>
    </source>
</evidence>
<dbReference type="PROSITE" id="PS50011">
    <property type="entry name" value="PROTEIN_KINASE_DOM"/>
    <property type="match status" value="1"/>
</dbReference>
<dbReference type="PROSITE" id="PS00107">
    <property type="entry name" value="PROTEIN_KINASE_ATP"/>
    <property type="match status" value="1"/>
</dbReference>
<dbReference type="PRINTS" id="PR00019">
    <property type="entry name" value="LEURICHRPT"/>
</dbReference>
<keyword evidence="19" id="KW-0325">Glycoprotein</keyword>
<dbReference type="InParanoid" id="A0A059CPQ2"/>
<keyword evidence="8" id="KW-0433">Leucine-rich repeat</keyword>
<evidence type="ECO:0000256" key="12">
    <source>
        <dbReference type="ARBA" id="ARBA00022737"/>
    </source>
</evidence>
<dbReference type="Pfam" id="PF00560">
    <property type="entry name" value="LRR_1"/>
    <property type="match status" value="8"/>
</dbReference>
<comment type="subcellular location">
    <subcellularLocation>
        <location evidence="1">Cell membrane</location>
        <topology evidence="1">Single-pass type I membrane protein</topology>
    </subcellularLocation>
</comment>
<dbReference type="PANTHER" id="PTHR27008">
    <property type="entry name" value="OS04G0122200 PROTEIN"/>
    <property type="match status" value="1"/>
</dbReference>
<dbReference type="SMART" id="SM00369">
    <property type="entry name" value="LRR_TYP"/>
    <property type="match status" value="9"/>
</dbReference>
<sequence length="969" mass="106922">MQTNQTDRLTLIYFRHSVDEDPLGALSSWNDSFHHCEWQGVICGGRHPERVVSLNLMSKGLGGLLSPHVGNLSFLRSLVLQNNSFCGEIPQSIGHLFCLRRLVLSNNSFGGQMPTNLSQCSNLEFLDLINNQLVGKIPDEIGSLSKLHTLGLAKNSLVGSIPHSIGNLSQLYTLSLMKNGLQGEIPKTLSKLHGLRYVQLMNNQLTGEIPPAIFNMSNIFYFCVSNNQLRGSIPPYIGDTLPSLFYLDFLSNFFTGVIPPSLSNASGLQYIYYDNNSFHGLIPANLGRLKALKVISLSSNELRDDFNFITPLTNCSRLEVIQLDLNFLEGLLPDSIGNLSNSVRVISMSSITMYGTIPPVIGNLFNLSYLDLSNNLLGGRVPSCIGALHNLHALSLSRNMLTGEIPSSIGNLTLMNRFYLPFNDFYGEIPQSLGNCRQLIELELSNNNLSGSIPGGVLGLSTISIIFSLAHNQLSGSLPSQVGSLINLGELDLSYNKLMGPIPNSICKCLVLGRLSLAFNSFHGEIPLALSTLRGLQELDVSHNNLSGEIPSFLAQLTNLKYLNLSSNKLEGEVLKQGIFLNASSVFIFENRNLCGGIAELNLPSCKSNTSKPLWTNKVRVIAIVTAVLSCFILCLCLFIFWYRRKKLKKNTSSIEFPFKHKFSMVSYGELLRASDGFSKINVIGKGRYGTVYKATTQEGGLVAVKVLNLGYRGASKSFVSECRTLGAIRHRNLVKIVNVCSSMDYHGNDFKALLYEYMANGSLESWLHQGNEENVEHEHEHGKLRHLGLMQRLDITIDVAFAIEYLHELCSPKIVHGDLKPSNVLLDNEMMGRVGDFGLATISSPMKTDAMDIDDDSNSVVVRGSVGYVPPEYGMGDMVSTQGDMYSYGILLLEMLTGRRPTEETFKDHLNLHNFVKVAMPDQVMEIVDLAIFNGESENDIERMRGCVASILRIGVACSMELPQDRMN</sequence>
<dbReference type="Pfam" id="PF00069">
    <property type="entry name" value="Pkinase"/>
    <property type="match status" value="1"/>
</dbReference>
<keyword evidence="7" id="KW-0597">Phosphoprotein</keyword>
<evidence type="ECO:0000256" key="1">
    <source>
        <dbReference type="ARBA" id="ARBA00004251"/>
    </source>
</evidence>
<feature type="transmembrane region" description="Helical" evidence="23">
    <location>
        <begin position="621"/>
        <end position="643"/>
    </location>
</feature>
<keyword evidence="9" id="KW-0808">Transferase</keyword>
<dbReference type="FunFam" id="3.80.10.10:FF:000275">
    <property type="entry name" value="Leucine-rich repeat receptor-like protein kinase"/>
    <property type="match status" value="1"/>
</dbReference>
<keyword evidence="11" id="KW-0732">Signal</keyword>
<dbReference type="SUPFAM" id="SSF56112">
    <property type="entry name" value="Protein kinase-like (PK-like)"/>
    <property type="match status" value="1"/>
</dbReference>
<dbReference type="InterPro" id="IPR008271">
    <property type="entry name" value="Ser/Thr_kinase_AS"/>
</dbReference>
<evidence type="ECO:0000256" key="21">
    <source>
        <dbReference type="ARBA" id="ARBA00048679"/>
    </source>
</evidence>
<dbReference type="Gene3D" id="1.10.510.10">
    <property type="entry name" value="Transferase(Phosphotransferase) domain 1"/>
    <property type="match status" value="1"/>
</dbReference>
<dbReference type="InterPro" id="IPR032675">
    <property type="entry name" value="LRR_dom_sf"/>
</dbReference>
<dbReference type="FunFam" id="1.10.510.10:FF:000358">
    <property type="entry name" value="Putative leucine-rich repeat receptor-like serine/threonine-protein kinase"/>
    <property type="match status" value="1"/>
</dbReference>
<dbReference type="InterPro" id="IPR001611">
    <property type="entry name" value="Leu-rich_rpt"/>
</dbReference>
<dbReference type="Pfam" id="PF08263">
    <property type="entry name" value="LRRNT_2"/>
    <property type="match status" value="1"/>
</dbReference>
<dbReference type="OMA" id="IMRIGVT"/>
<evidence type="ECO:0000313" key="25">
    <source>
        <dbReference type="EMBL" id="KCW80214.1"/>
    </source>
</evidence>
<evidence type="ECO:0000256" key="8">
    <source>
        <dbReference type="ARBA" id="ARBA00022614"/>
    </source>
</evidence>
<dbReference type="SMART" id="SM00220">
    <property type="entry name" value="S_TKc"/>
    <property type="match status" value="1"/>
</dbReference>
<keyword evidence="14" id="KW-0418">Kinase</keyword>
<evidence type="ECO:0000256" key="6">
    <source>
        <dbReference type="ARBA" id="ARBA00022527"/>
    </source>
</evidence>
<feature type="domain" description="Protein kinase" evidence="24">
    <location>
        <begin position="678"/>
        <end position="969"/>
    </location>
</feature>
<evidence type="ECO:0000256" key="4">
    <source>
        <dbReference type="ARBA" id="ARBA00012513"/>
    </source>
</evidence>
<keyword evidence="15 22" id="KW-0067">ATP-binding</keyword>
<dbReference type="InterPro" id="IPR011009">
    <property type="entry name" value="Kinase-like_dom_sf"/>
</dbReference>
<evidence type="ECO:0000256" key="10">
    <source>
        <dbReference type="ARBA" id="ARBA00022692"/>
    </source>
</evidence>
<evidence type="ECO:0000256" key="15">
    <source>
        <dbReference type="ARBA" id="ARBA00022840"/>
    </source>
</evidence>
<dbReference type="FunFam" id="3.30.200.20:FF:000432">
    <property type="entry name" value="LRR receptor-like serine/threonine-protein kinase EFR"/>
    <property type="match status" value="1"/>
</dbReference>
<dbReference type="SUPFAM" id="SSF52058">
    <property type="entry name" value="L domain-like"/>
    <property type="match status" value="2"/>
</dbReference>
<dbReference type="EC" id="2.7.11.1" evidence="4"/>
<keyword evidence="6" id="KW-0723">Serine/threonine-protein kinase</keyword>
<evidence type="ECO:0000259" key="24">
    <source>
        <dbReference type="PROSITE" id="PS50011"/>
    </source>
</evidence>
<organism evidence="25">
    <name type="scientific">Eucalyptus grandis</name>
    <name type="common">Flooded gum</name>
    <dbReference type="NCBI Taxonomy" id="71139"/>
    <lineage>
        <taxon>Eukaryota</taxon>
        <taxon>Viridiplantae</taxon>
        <taxon>Streptophyta</taxon>
        <taxon>Embryophyta</taxon>
        <taxon>Tracheophyta</taxon>
        <taxon>Spermatophyta</taxon>
        <taxon>Magnoliopsida</taxon>
        <taxon>eudicotyledons</taxon>
        <taxon>Gunneridae</taxon>
        <taxon>Pentapetalae</taxon>
        <taxon>rosids</taxon>
        <taxon>malvids</taxon>
        <taxon>Myrtales</taxon>
        <taxon>Myrtaceae</taxon>
        <taxon>Myrtoideae</taxon>
        <taxon>Eucalypteae</taxon>
        <taxon>Eucalyptus</taxon>
    </lineage>
</organism>
<dbReference type="PROSITE" id="PS00108">
    <property type="entry name" value="PROTEIN_KINASE_ST"/>
    <property type="match status" value="1"/>
</dbReference>
<dbReference type="InterPro" id="IPR013210">
    <property type="entry name" value="LRR_N_plant-typ"/>
</dbReference>
<evidence type="ECO:0000256" key="20">
    <source>
        <dbReference type="ARBA" id="ARBA00047899"/>
    </source>
</evidence>
<gene>
    <name evidence="25" type="ORF">EUGRSUZ_C01568</name>
</gene>
<comment type="catalytic activity">
    <reaction evidence="21">
        <text>L-seryl-[protein] + ATP = O-phospho-L-seryl-[protein] + ADP + H(+)</text>
        <dbReference type="Rhea" id="RHEA:17989"/>
        <dbReference type="Rhea" id="RHEA-COMP:9863"/>
        <dbReference type="Rhea" id="RHEA-COMP:11604"/>
        <dbReference type="ChEBI" id="CHEBI:15378"/>
        <dbReference type="ChEBI" id="CHEBI:29999"/>
        <dbReference type="ChEBI" id="CHEBI:30616"/>
        <dbReference type="ChEBI" id="CHEBI:83421"/>
        <dbReference type="ChEBI" id="CHEBI:456216"/>
        <dbReference type="EC" id="2.7.11.1"/>
    </reaction>
</comment>
<reference evidence="25" key="1">
    <citation type="submission" date="2013-07" db="EMBL/GenBank/DDBJ databases">
        <title>The genome of Eucalyptus grandis.</title>
        <authorList>
            <person name="Schmutz J."/>
            <person name="Hayes R."/>
            <person name="Myburg A."/>
            <person name="Tuskan G."/>
            <person name="Grattapaglia D."/>
            <person name="Rokhsar D.S."/>
        </authorList>
    </citation>
    <scope>NUCLEOTIDE SEQUENCE</scope>
    <source>
        <tissue evidence="25">Leaf extractions</tissue>
    </source>
</reference>
<evidence type="ECO:0000256" key="11">
    <source>
        <dbReference type="ARBA" id="ARBA00022729"/>
    </source>
</evidence>
<dbReference type="Gene3D" id="3.80.10.10">
    <property type="entry name" value="Ribonuclease Inhibitor"/>
    <property type="match status" value="5"/>
</dbReference>
<dbReference type="FunFam" id="3.80.10.10:FF:000041">
    <property type="entry name" value="LRR receptor-like serine/threonine-protein kinase ERECTA"/>
    <property type="match status" value="1"/>
</dbReference>
<keyword evidence="5" id="KW-1003">Cell membrane</keyword>
<feature type="binding site" evidence="22">
    <location>
        <position position="706"/>
    </location>
    <ligand>
        <name>ATP</name>
        <dbReference type="ChEBI" id="CHEBI:30616"/>
    </ligand>
</feature>
<dbReference type="GO" id="GO:0005524">
    <property type="term" value="F:ATP binding"/>
    <property type="evidence" value="ECO:0007669"/>
    <property type="project" value="UniProtKB-UniRule"/>
</dbReference>